<dbReference type="Pfam" id="PF02518">
    <property type="entry name" value="HATPase_c"/>
    <property type="match status" value="1"/>
</dbReference>
<dbReference type="InterPro" id="IPR001789">
    <property type="entry name" value="Sig_transdc_resp-reg_receiver"/>
</dbReference>
<dbReference type="Gene3D" id="1.10.287.130">
    <property type="match status" value="1"/>
</dbReference>
<sequence length="538" mass="58571">MNELYAILDAIGMAVIVLEVGDDQIPRYIAINKRSREIAQLPESGWFGKSALEIFGGSTGARALAVQQNVVRTAKATTYEINLPAVLGTQYIRNTMTPVFDEVGKLTHLVGSVEDITSERERDVALELTRVAKEKAEQANKAKERFLANMSHEIRTPMNGILGICELLQETELDQEQSLFANTIFNSANALLKIVNDVLDFSQIRSEKIELQPELFSLRNLVEDVAVLLSAKAAYKGLDFRVNYSEDVSSIFFGDVTKIRQVLLNLIGNAIKFTDEGYVSITISETPQALTCPLCVEVSDTGCGIEERKLHSIFSAFEQADGSPKTRTEGTGLGLAISKALVERMGGEITVKSKFGEGSTFTVRLDLTPGSLSDDGALAEEAAASSALLAAKTNTDPVALAEEAREELRGMRILVAEDNKTNQLVVEKMLRNSGADLHFSENGALAFEAYLAGQYDLILMDLSMPVMGGLETVQKIRQHEDATGQTKSKIIALTANVQKSDVKACSEIGMNGFLSKPFRKHELLACLHALAEDATLIS</sequence>
<dbReference type="InterPro" id="IPR013656">
    <property type="entry name" value="PAS_4"/>
</dbReference>
<keyword evidence="10" id="KW-0547">Nucleotide-binding</keyword>
<keyword evidence="5" id="KW-0418">Kinase</keyword>
<evidence type="ECO:0000256" key="5">
    <source>
        <dbReference type="ARBA" id="ARBA00022777"/>
    </source>
</evidence>
<evidence type="ECO:0000259" key="9">
    <source>
        <dbReference type="PROSITE" id="PS50113"/>
    </source>
</evidence>
<dbReference type="Pfam" id="PF00512">
    <property type="entry name" value="HisKA"/>
    <property type="match status" value="1"/>
</dbReference>
<dbReference type="SMART" id="SM00388">
    <property type="entry name" value="HisKA"/>
    <property type="match status" value="1"/>
</dbReference>
<dbReference type="InterPro" id="IPR003661">
    <property type="entry name" value="HisK_dim/P_dom"/>
</dbReference>
<dbReference type="Gene3D" id="3.40.50.2300">
    <property type="match status" value="1"/>
</dbReference>
<evidence type="ECO:0000313" key="11">
    <source>
        <dbReference type="Proteomes" id="UP001302666"/>
    </source>
</evidence>
<dbReference type="PROSITE" id="PS50113">
    <property type="entry name" value="PAC"/>
    <property type="match status" value="1"/>
</dbReference>
<dbReference type="PROSITE" id="PS50109">
    <property type="entry name" value="HIS_KIN"/>
    <property type="match status" value="1"/>
</dbReference>
<dbReference type="SUPFAM" id="SSF55874">
    <property type="entry name" value="ATPase domain of HSP90 chaperone/DNA topoisomerase II/histidine kinase"/>
    <property type="match status" value="1"/>
</dbReference>
<reference evidence="10 11" key="1">
    <citation type="submission" date="2023-10" db="EMBL/GenBank/DDBJ databases">
        <title>Eight complete genome sequences of bacteria isolated from laboratory stock of Giant Kelp gametophytes.</title>
        <authorList>
            <person name="Tolentino B."/>
            <person name="Nuzhdin S."/>
        </authorList>
    </citation>
    <scope>NUCLEOTIDE SEQUENCE [LARGE SCALE GENOMIC DNA]</scope>
    <source>
        <strain evidence="10 11">LC.270.F.C4</strain>
    </source>
</reference>
<dbReference type="SMART" id="SM00387">
    <property type="entry name" value="HATPase_c"/>
    <property type="match status" value="1"/>
</dbReference>
<dbReference type="SUPFAM" id="SSF47384">
    <property type="entry name" value="Homodimeric domain of signal transducing histidine kinase"/>
    <property type="match status" value="1"/>
</dbReference>
<dbReference type="Gene3D" id="3.30.565.10">
    <property type="entry name" value="Histidine kinase-like ATPase, C-terminal domain"/>
    <property type="match status" value="1"/>
</dbReference>
<dbReference type="InterPro" id="IPR011006">
    <property type="entry name" value="CheY-like_superfamily"/>
</dbReference>
<dbReference type="InterPro" id="IPR004358">
    <property type="entry name" value="Sig_transdc_His_kin-like_C"/>
</dbReference>
<proteinExistence type="predicted"/>
<feature type="domain" description="Histidine kinase" evidence="7">
    <location>
        <begin position="149"/>
        <end position="369"/>
    </location>
</feature>
<dbReference type="GO" id="GO:0005524">
    <property type="term" value="F:ATP binding"/>
    <property type="evidence" value="ECO:0007669"/>
    <property type="project" value="UniProtKB-KW"/>
</dbReference>
<dbReference type="EMBL" id="CP136704">
    <property type="protein sequence ID" value="WOI33503.1"/>
    <property type="molecule type" value="Genomic_DNA"/>
</dbReference>
<dbReference type="Pfam" id="PF08448">
    <property type="entry name" value="PAS_4"/>
    <property type="match status" value="1"/>
</dbReference>
<feature type="modified residue" description="4-aspartylphosphate" evidence="6">
    <location>
        <position position="461"/>
    </location>
</feature>
<evidence type="ECO:0000313" key="10">
    <source>
        <dbReference type="EMBL" id="WOI33503.1"/>
    </source>
</evidence>
<dbReference type="PANTHER" id="PTHR43047">
    <property type="entry name" value="TWO-COMPONENT HISTIDINE PROTEIN KINASE"/>
    <property type="match status" value="1"/>
</dbReference>
<dbReference type="CDD" id="cd17546">
    <property type="entry name" value="REC_hyHK_CKI1_RcsC-like"/>
    <property type="match status" value="1"/>
</dbReference>
<keyword evidence="10" id="KW-0067">ATP-binding</keyword>
<dbReference type="InterPro" id="IPR035965">
    <property type="entry name" value="PAS-like_dom_sf"/>
</dbReference>
<dbReference type="PRINTS" id="PR00344">
    <property type="entry name" value="BCTRLSENSOR"/>
</dbReference>
<dbReference type="Pfam" id="PF00072">
    <property type="entry name" value="Response_reg"/>
    <property type="match status" value="1"/>
</dbReference>
<keyword evidence="11" id="KW-1185">Reference proteome</keyword>
<dbReference type="PANTHER" id="PTHR43047:SF78">
    <property type="entry name" value="SENSORY_REGULATORY PROTEIN RPFC"/>
    <property type="match status" value="1"/>
</dbReference>
<keyword evidence="3 6" id="KW-0597">Phosphoprotein</keyword>
<evidence type="ECO:0000256" key="4">
    <source>
        <dbReference type="ARBA" id="ARBA00022679"/>
    </source>
</evidence>
<dbReference type="SUPFAM" id="SSF52172">
    <property type="entry name" value="CheY-like"/>
    <property type="match status" value="1"/>
</dbReference>
<dbReference type="InterPro" id="IPR005467">
    <property type="entry name" value="His_kinase_dom"/>
</dbReference>
<evidence type="ECO:0000259" key="8">
    <source>
        <dbReference type="PROSITE" id="PS50110"/>
    </source>
</evidence>
<keyword evidence="4" id="KW-0808">Transferase</keyword>
<dbReference type="InterPro" id="IPR036097">
    <property type="entry name" value="HisK_dim/P_sf"/>
</dbReference>
<accession>A0ABZ0HFA6</accession>
<feature type="domain" description="Response regulatory" evidence="8">
    <location>
        <begin position="412"/>
        <end position="531"/>
    </location>
</feature>
<evidence type="ECO:0000256" key="6">
    <source>
        <dbReference type="PROSITE-ProRule" id="PRU00169"/>
    </source>
</evidence>
<dbReference type="CDD" id="cd16922">
    <property type="entry name" value="HATPase_EvgS-ArcB-TorS-like"/>
    <property type="match status" value="1"/>
</dbReference>
<dbReference type="SMART" id="SM00448">
    <property type="entry name" value="REC"/>
    <property type="match status" value="1"/>
</dbReference>
<gene>
    <name evidence="10" type="ORF">R1T40_01750</name>
</gene>
<dbReference type="PROSITE" id="PS50110">
    <property type="entry name" value="RESPONSE_REGULATORY"/>
    <property type="match status" value="1"/>
</dbReference>
<protein>
    <recommendedName>
        <fullName evidence="2">histidine kinase</fullName>
        <ecNumber evidence="2">2.7.13.3</ecNumber>
    </recommendedName>
</protein>
<dbReference type="SUPFAM" id="SSF55785">
    <property type="entry name" value="PYP-like sensor domain (PAS domain)"/>
    <property type="match status" value="1"/>
</dbReference>
<evidence type="ECO:0000256" key="2">
    <source>
        <dbReference type="ARBA" id="ARBA00012438"/>
    </source>
</evidence>
<comment type="catalytic activity">
    <reaction evidence="1">
        <text>ATP + protein L-histidine = ADP + protein N-phospho-L-histidine.</text>
        <dbReference type="EC" id="2.7.13.3"/>
    </reaction>
</comment>
<evidence type="ECO:0000256" key="1">
    <source>
        <dbReference type="ARBA" id="ARBA00000085"/>
    </source>
</evidence>
<evidence type="ECO:0000256" key="3">
    <source>
        <dbReference type="ARBA" id="ARBA00022553"/>
    </source>
</evidence>
<dbReference type="InterPro" id="IPR003594">
    <property type="entry name" value="HATPase_dom"/>
</dbReference>
<evidence type="ECO:0000259" key="7">
    <source>
        <dbReference type="PROSITE" id="PS50109"/>
    </source>
</evidence>
<feature type="domain" description="PAC" evidence="9">
    <location>
        <begin position="77"/>
        <end position="128"/>
    </location>
</feature>
<dbReference type="EC" id="2.7.13.3" evidence="2"/>
<dbReference type="InterPro" id="IPR000700">
    <property type="entry name" value="PAS-assoc_C"/>
</dbReference>
<dbReference type="InterPro" id="IPR036890">
    <property type="entry name" value="HATPase_C_sf"/>
</dbReference>
<dbReference type="CDD" id="cd00082">
    <property type="entry name" value="HisKA"/>
    <property type="match status" value="1"/>
</dbReference>
<dbReference type="Proteomes" id="UP001302666">
    <property type="component" value="Chromosome"/>
</dbReference>
<name>A0ABZ0HFA6_TRISK</name>
<dbReference type="Gene3D" id="3.30.450.20">
    <property type="entry name" value="PAS domain"/>
    <property type="match status" value="1"/>
</dbReference>
<organism evidence="10 11">
    <name type="scientific">Tritonibacter scottomollicae</name>
    <name type="common">Epibacterium scottomollicae</name>
    <dbReference type="NCBI Taxonomy" id="483013"/>
    <lineage>
        <taxon>Bacteria</taxon>
        <taxon>Pseudomonadati</taxon>
        <taxon>Pseudomonadota</taxon>
        <taxon>Alphaproteobacteria</taxon>
        <taxon>Rhodobacterales</taxon>
        <taxon>Paracoccaceae</taxon>
        <taxon>Tritonibacter</taxon>
    </lineage>
</organism>